<name>A0A0D1CL49_9RHOB</name>
<feature type="chain" id="PRO_5002228786" evidence="1">
    <location>
        <begin position="22"/>
        <end position="166"/>
    </location>
</feature>
<dbReference type="EMBL" id="JYFE01000049">
    <property type="protein sequence ID" value="KIT15527.1"/>
    <property type="molecule type" value="Genomic_DNA"/>
</dbReference>
<reference evidence="2 3" key="1">
    <citation type="submission" date="2015-02" db="EMBL/GenBank/DDBJ databases">
        <title>Genome Sequence of Jannaschia aquimarina DSM28248, a member of the Roseobacter clade.</title>
        <authorList>
            <person name="Voget S."/>
            <person name="Daniel R."/>
        </authorList>
    </citation>
    <scope>NUCLEOTIDE SEQUENCE [LARGE SCALE GENOMIC DNA]</scope>
    <source>
        <strain evidence="2 3">GSW-M26</strain>
    </source>
</reference>
<evidence type="ECO:0000313" key="2">
    <source>
        <dbReference type="EMBL" id="KIT15527.1"/>
    </source>
</evidence>
<sequence>MLRTRIAILVAALGFAAPAAAQEVRCSDMLADMSEELRSETGWYVGSYARVKDRGAVTHNSTANVTFVRASNGTLQAQRMQEEFDTRTDRSTVILHPQSGRVEIVLHSWGNARLRGQARYCRYRKNQDFDIGGQPDNDTMLIFGTYDESNGQSFFTLALSRMGPIG</sequence>
<dbReference type="RefSeq" id="WP_141134389.1">
    <property type="nucleotide sequence ID" value="NZ_FZPF01000012.1"/>
</dbReference>
<protein>
    <submittedName>
        <fullName evidence="2">Uncharacterized protein</fullName>
    </submittedName>
</protein>
<comment type="caution">
    <text evidence="2">The sequence shown here is derived from an EMBL/GenBank/DDBJ whole genome shotgun (WGS) entry which is preliminary data.</text>
</comment>
<organism evidence="2 3">
    <name type="scientific">Jannaschia aquimarina</name>
    <dbReference type="NCBI Taxonomy" id="935700"/>
    <lineage>
        <taxon>Bacteria</taxon>
        <taxon>Pseudomonadati</taxon>
        <taxon>Pseudomonadota</taxon>
        <taxon>Alphaproteobacteria</taxon>
        <taxon>Rhodobacterales</taxon>
        <taxon>Roseobacteraceae</taxon>
        <taxon>Jannaschia</taxon>
    </lineage>
</organism>
<gene>
    <name evidence="2" type="ORF">jaqu_27750</name>
</gene>
<proteinExistence type="predicted"/>
<dbReference type="Proteomes" id="UP000032232">
    <property type="component" value="Unassembled WGS sequence"/>
</dbReference>
<dbReference type="AlphaFoldDB" id="A0A0D1CL49"/>
<keyword evidence="3" id="KW-1185">Reference proteome</keyword>
<evidence type="ECO:0000256" key="1">
    <source>
        <dbReference type="SAM" id="SignalP"/>
    </source>
</evidence>
<accession>A0A0D1CL49</accession>
<dbReference type="STRING" id="935700.jaqu_27750"/>
<feature type="signal peptide" evidence="1">
    <location>
        <begin position="1"/>
        <end position="21"/>
    </location>
</feature>
<keyword evidence="1" id="KW-0732">Signal</keyword>
<evidence type="ECO:0000313" key="3">
    <source>
        <dbReference type="Proteomes" id="UP000032232"/>
    </source>
</evidence>
<dbReference type="PATRIC" id="fig|935700.4.peg.2873"/>